<dbReference type="PANTHER" id="PTHR10728">
    <property type="entry name" value="CYTOSOLIC PHOSPHOLIPASE A2"/>
    <property type="match status" value="1"/>
</dbReference>
<dbReference type="Proteomes" id="UP000054560">
    <property type="component" value="Unassembled WGS sequence"/>
</dbReference>
<dbReference type="InterPro" id="IPR016035">
    <property type="entry name" value="Acyl_Trfase/lysoPLipase"/>
</dbReference>
<name>A0A0L0GB11_9EUKA</name>
<dbReference type="InterPro" id="IPR002642">
    <property type="entry name" value="LysoPLipase_cat_dom"/>
</dbReference>
<dbReference type="SUPFAM" id="SSF52151">
    <property type="entry name" value="FabD/lysophospholipase-like"/>
    <property type="match status" value="1"/>
</dbReference>
<evidence type="ECO:0000259" key="4">
    <source>
        <dbReference type="PROSITE" id="PS51210"/>
    </source>
</evidence>
<reference evidence="5 6" key="1">
    <citation type="submission" date="2011-02" db="EMBL/GenBank/DDBJ databases">
        <title>The Genome Sequence of Sphaeroforma arctica JP610.</title>
        <authorList>
            <consortium name="The Broad Institute Genome Sequencing Platform"/>
            <person name="Russ C."/>
            <person name="Cuomo C."/>
            <person name="Young S.K."/>
            <person name="Zeng Q."/>
            <person name="Gargeya S."/>
            <person name="Alvarado L."/>
            <person name="Berlin A."/>
            <person name="Chapman S.B."/>
            <person name="Chen Z."/>
            <person name="Freedman E."/>
            <person name="Gellesch M."/>
            <person name="Goldberg J."/>
            <person name="Griggs A."/>
            <person name="Gujja S."/>
            <person name="Heilman E."/>
            <person name="Heiman D."/>
            <person name="Howarth C."/>
            <person name="Mehta T."/>
            <person name="Neiman D."/>
            <person name="Pearson M."/>
            <person name="Roberts A."/>
            <person name="Saif S."/>
            <person name="Shea T."/>
            <person name="Shenoy N."/>
            <person name="Sisk P."/>
            <person name="Stolte C."/>
            <person name="Sykes S."/>
            <person name="White J."/>
            <person name="Yandava C."/>
            <person name="Burger G."/>
            <person name="Gray M.W."/>
            <person name="Holland P.W.H."/>
            <person name="King N."/>
            <person name="Lang F.B.F."/>
            <person name="Roger A.J."/>
            <person name="Ruiz-Trillo I."/>
            <person name="Haas B."/>
            <person name="Nusbaum C."/>
            <person name="Birren B."/>
        </authorList>
    </citation>
    <scope>NUCLEOTIDE SEQUENCE [LARGE SCALE GENOMIC DNA]</scope>
    <source>
        <strain evidence="5 6">JP610</strain>
    </source>
</reference>
<proteinExistence type="predicted"/>
<evidence type="ECO:0000313" key="5">
    <source>
        <dbReference type="EMBL" id="KNC86207.1"/>
    </source>
</evidence>
<evidence type="ECO:0000256" key="3">
    <source>
        <dbReference type="PROSITE-ProRule" id="PRU00555"/>
    </source>
</evidence>
<evidence type="ECO:0000256" key="1">
    <source>
        <dbReference type="ARBA" id="ARBA00022801"/>
    </source>
</evidence>
<feature type="domain" description="PLA2c" evidence="4">
    <location>
        <begin position="1"/>
        <end position="409"/>
    </location>
</feature>
<gene>
    <name evidence="5" type="ORF">SARC_01644</name>
</gene>
<keyword evidence="1 3" id="KW-0378">Hydrolase</keyword>
<dbReference type="PROSITE" id="PS51210">
    <property type="entry name" value="PLA2C"/>
    <property type="match status" value="1"/>
</dbReference>
<keyword evidence="6" id="KW-1185">Reference proteome</keyword>
<keyword evidence="2 3" id="KW-0443">Lipid metabolism</keyword>
<dbReference type="GO" id="GO:0046475">
    <property type="term" value="P:glycerophospholipid catabolic process"/>
    <property type="evidence" value="ECO:0007669"/>
    <property type="project" value="TreeGrafter"/>
</dbReference>
<organism evidence="5 6">
    <name type="scientific">Sphaeroforma arctica JP610</name>
    <dbReference type="NCBI Taxonomy" id="667725"/>
    <lineage>
        <taxon>Eukaryota</taxon>
        <taxon>Ichthyosporea</taxon>
        <taxon>Ichthyophonida</taxon>
        <taxon>Sphaeroforma</taxon>
    </lineage>
</organism>
<dbReference type="GeneID" id="25902148"/>
<accession>A0A0L0GB11</accession>
<dbReference type="EMBL" id="KQ241663">
    <property type="protein sequence ID" value="KNC86207.1"/>
    <property type="molecule type" value="Genomic_DNA"/>
</dbReference>
<protein>
    <recommendedName>
        <fullName evidence="4">PLA2c domain-containing protein</fullName>
    </recommendedName>
</protein>
<evidence type="ECO:0000313" key="6">
    <source>
        <dbReference type="Proteomes" id="UP000054560"/>
    </source>
</evidence>
<dbReference type="SMART" id="SM00022">
    <property type="entry name" value="PLAc"/>
    <property type="match status" value="1"/>
</dbReference>
<dbReference type="GO" id="GO:0005829">
    <property type="term" value="C:cytosol"/>
    <property type="evidence" value="ECO:0007669"/>
    <property type="project" value="TreeGrafter"/>
</dbReference>
<dbReference type="eggNOG" id="KOG1325">
    <property type="taxonomic scope" value="Eukaryota"/>
</dbReference>
<dbReference type="PANTHER" id="PTHR10728:SF40">
    <property type="entry name" value="PATATIN FAMILY PROTEIN"/>
    <property type="match status" value="1"/>
</dbReference>
<dbReference type="STRING" id="667725.A0A0L0GB11"/>
<evidence type="ECO:0000256" key="2">
    <source>
        <dbReference type="ARBA" id="ARBA00023098"/>
    </source>
</evidence>
<dbReference type="OrthoDB" id="4084751at2759"/>
<keyword evidence="3" id="KW-0442">Lipid degradation</keyword>
<dbReference type="RefSeq" id="XP_014160109.1">
    <property type="nucleotide sequence ID" value="XM_014304634.1"/>
</dbReference>
<dbReference type="Pfam" id="PF01735">
    <property type="entry name" value="PLA2_B"/>
    <property type="match status" value="3"/>
</dbReference>
<dbReference type="Gene3D" id="3.40.1090.10">
    <property type="entry name" value="Cytosolic phospholipase A2 catalytic domain"/>
    <property type="match status" value="2"/>
</dbReference>
<dbReference type="AlphaFoldDB" id="A0A0L0GB11"/>
<sequence length="409" mass="43949">MGSEEETNAMTTWQEYFDNVQLEGFEDFAWNISSIPRAALGASGGGHRASLSAFSVLSAFDMRNAQANGGAGTVGAILANDNTLISDVATKYININNHLLNPGDNKTERSENMANLTRQVLSKDVAGYHVSLVDIWAKDVSFHFLHNIENFGDELTLSSIANGDNAFTNHTMPFPLIVATVFKNGSATASVGTKYKNGTSVVDNVCVSNYDNLGFVTGTSSGYFIDYNGIAVSALTEIPSFLDGLSSTDALYMGDSIRLSDGGYAEGGVPAFSLAVPAREVDVIIILDNAGDSAWTVPNGDSVVRFSNYSTMQGIPFPDTPTKEEYIADPSLAEGIRFFGCHYSEVPTLVYIANQLVVHNTNQTTIKLAYQNDEIEGFMTNDHAILTQQVGFEDAPVCMACLFATEAGF</sequence>
<dbReference type="GO" id="GO:0004623">
    <property type="term" value="F:phospholipase A2 activity"/>
    <property type="evidence" value="ECO:0007669"/>
    <property type="project" value="TreeGrafter"/>
</dbReference>